<reference evidence="7 8" key="1">
    <citation type="submission" date="2024-02" db="EMBL/GenBank/DDBJ databases">
        <title>Adaptive strategies in a cosmopolitan and abundant soil bacterium.</title>
        <authorList>
            <person name="Carini P."/>
        </authorList>
    </citation>
    <scope>NUCLEOTIDE SEQUENCE [LARGE SCALE GENOMIC DNA]</scope>
    <source>
        <strain evidence="7 8">AZCC 1608</strain>
    </source>
</reference>
<organism evidence="7 8">
    <name type="scientific">Bradyrhizobium algeriense</name>
    <dbReference type="NCBI Taxonomy" id="634784"/>
    <lineage>
        <taxon>Bacteria</taxon>
        <taxon>Pseudomonadati</taxon>
        <taxon>Pseudomonadota</taxon>
        <taxon>Alphaproteobacteria</taxon>
        <taxon>Hyphomicrobiales</taxon>
        <taxon>Nitrobacteraceae</taxon>
        <taxon>Bradyrhizobium</taxon>
    </lineage>
</organism>
<accession>A0ABU8B5H8</accession>
<evidence type="ECO:0000313" key="8">
    <source>
        <dbReference type="Proteomes" id="UP001364224"/>
    </source>
</evidence>
<comment type="caution">
    <text evidence="7">The sequence shown here is derived from an EMBL/GenBank/DDBJ whole genome shotgun (WGS) entry which is preliminary data.</text>
</comment>
<dbReference type="PANTHER" id="PTHR30346">
    <property type="entry name" value="TRANSCRIPTIONAL DUAL REGULATOR HCAR-RELATED"/>
    <property type="match status" value="1"/>
</dbReference>
<evidence type="ECO:0000256" key="3">
    <source>
        <dbReference type="ARBA" id="ARBA00023015"/>
    </source>
</evidence>
<dbReference type="InterPro" id="IPR036388">
    <property type="entry name" value="WH-like_DNA-bd_sf"/>
</dbReference>
<dbReference type="InterPro" id="IPR000847">
    <property type="entry name" value="LysR_HTH_N"/>
</dbReference>
<dbReference type="SUPFAM" id="SSF53850">
    <property type="entry name" value="Periplasmic binding protein-like II"/>
    <property type="match status" value="1"/>
</dbReference>
<dbReference type="RefSeq" id="WP_334478311.1">
    <property type="nucleotide sequence ID" value="NZ_JAZHRV010000001.1"/>
</dbReference>
<dbReference type="Pfam" id="PF00126">
    <property type="entry name" value="HTH_1"/>
    <property type="match status" value="1"/>
</dbReference>
<feature type="domain" description="HTH lysR-type" evidence="6">
    <location>
        <begin position="67"/>
        <end position="124"/>
    </location>
</feature>
<evidence type="ECO:0000256" key="5">
    <source>
        <dbReference type="ARBA" id="ARBA00023163"/>
    </source>
</evidence>
<dbReference type="CDD" id="cd08414">
    <property type="entry name" value="PBP2_LTTR_aromatics_like"/>
    <property type="match status" value="1"/>
</dbReference>
<proteinExistence type="inferred from homology"/>
<sequence length="367" mass="40514">MPLDVARIIKPLQRQAHQLPVAYQHQSTTKNRLNSLYNLHLSHLDGAAIMERSSFPGLLRGGRPLGLNLEQLKHAITAADYGSFRQAAEVLLIKQSTLSRSIQLLEYSFGANIFERSSGGVRATPTGRHFLRVARSIVEQLDALAATTRASGRGEAGRLAIGFCTSLAAGNLRASLLDLLQKFPQIELATVERRRAHLMAALRNGVLDVLILTGGLSSQNVRRKSLWNERVLAVLPAEHALAEREIVYWTDLRDQTVILSHYDPGREIEDLLVSKLVSPDDRPKIERHDISRGIVKSLVTMKVGISLVLESDAGATLSGLVYRELRDGSGPSVLSYSAYWQKDNENPALETFLKLLSERYPSPCLGS</sequence>
<keyword evidence="5" id="KW-0804">Transcription</keyword>
<evidence type="ECO:0000259" key="6">
    <source>
        <dbReference type="PROSITE" id="PS50931"/>
    </source>
</evidence>
<evidence type="ECO:0000256" key="1">
    <source>
        <dbReference type="ARBA" id="ARBA00003502"/>
    </source>
</evidence>
<evidence type="ECO:0000256" key="4">
    <source>
        <dbReference type="ARBA" id="ARBA00023125"/>
    </source>
</evidence>
<comment type="similarity">
    <text evidence="2">Belongs to the LysR transcriptional regulatory family.</text>
</comment>
<comment type="function">
    <text evidence="1">NodD regulates the expression of the nodABCFE genes which encode other nodulation proteins. NodD is also a negative regulator of its own expression. Binds flavonoids as inducers.</text>
</comment>
<dbReference type="SUPFAM" id="SSF46785">
    <property type="entry name" value="Winged helix' DNA-binding domain"/>
    <property type="match status" value="1"/>
</dbReference>
<dbReference type="Gene3D" id="3.40.190.10">
    <property type="entry name" value="Periplasmic binding protein-like II"/>
    <property type="match status" value="2"/>
</dbReference>
<dbReference type="PROSITE" id="PS50931">
    <property type="entry name" value="HTH_LYSR"/>
    <property type="match status" value="1"/>
</dbReference>
<dbReference type="EMBL" id="JAZHRV010000001">
    <property type="protein sequence ID" value="MEH2553767.1"/>
    <property type="molecule type" value="Genomic_DNA"/>
</dbReference>
<protein>
    <submittedName>
        <fullName evidence="7">DNA-binding transcriptional LysR family regulator</fullName>
    </submittedName>
</protein>
<dbReference type="InterPro" id="IPR005119">
    <property type="entry name" value="LysR_subst-bd"/>
</dbReference>
<name>A0ABU8B5H8_9BRAD</name>
<gene>
    <name evidence="7" type="ORF">V1286_001296</name>
</gene>
<evidence type="ECO:0000256" key="2">
    <source>
        <dbReference type="ARBA" id="ARBA00009437"/>
    </source>
</evidence>
<dbReference type="Gene3D" id="1.10.10.10">
    <property type="entry name" value="Winged helix-like DNA-binding domain superfamily/Winged helix DNA-binding domain"/>
    <property type="match status" value="1"/>
</dbReference>
<evidence type="ECO:0000313" key="7">
    <source>
        <dbReference type="EMBL" id="MEH2553767.1"/>
    </source>
</evidence>
<dbReference type="InterPro" id="IPR036390">
    <property type="entry name" value="WH_DNA-bd_sf"/>
</dbReference>
<keyword evidence="8" id="KW-1185">Reference proteome</keyword>
<keyword evidence="4 7" id="KW-0238">DNA-binding</keyword>
<keyword evidence="3" id="KW-0805">Transcription regulation</keyword>
<dbReference type="PANTHER" id="PTHR30346:SF0">
    <property type="entry name" value="HCA OPERON TRANSCRIPTIONAL ACTIVATOR HCAR"/>
    <property type="match status" value="1"/>
</dbReference>
<dbReference type="Proteomes" id="UP001364224">
    <property type="component" value="Unassembled WGS sequence"/>
</dbReference>
<dbReference type="GO" id="GO:0003677">
    <property type="term" value="F:DNA binding"/>
    <property type="evidence" value="ECO:0007669"/>
    <property type="project" value="UniProtKB-KW"/>
</dbReference>
<dbReference type="Pfam" id="PF03466">
    <property type="entry name" value="LysR_substrate"/>
    <property type="match status" value="1"/>
</dbReference>